<name>A0ACC4BD77_POPAL</name>
<keyword evidence="2" id="KW-1185">Reference proteome</keyword>
<comment type="caution">
    <text evidence="1">The sequence shown here is derived from an EMBL/GenBank/DDBJ whole genome shotgun (WGS) entry which is preliminary data.</text>
</comment>
<evidence type="ECO:0000313" key="2">
    <source>
        <dbReference type="Proteomes" id="UP000309997"/>
    </source>
</evidence>
<dbReference type="Proteomes" id="UP000309997">
    <property type="component" value="Unassembled WGS sequence"/>
</dbReference>
<reference evidence="1 2" key="1">
    <citation type="journal article" date="2024" name="Plant Biotechnol. J.">
        <title>Genome and CRISPR/Cas9 system of a widespread forest tree (Populus alba) in the world.</title>
        <authorList>
            <person name="Liu Y.J."/>
            <person name="Jiang P.F."/>
            <person name="Han X.M."/>
            <person name="Li X.Y."/>
            <person name="Wang H.M."/>
            <person name="Wang Y.J."/>
            <person name="Wang X.X."/>
            <person name="Zeng Q.Y."/>
        </authorList>
    </citation>
    <scope>NUCLEOTIDE SEQUENCE [LARGE SCALE GENOMIC DNA]</scope>
    <source>
        <strain evidence="2">cv. PAL-ZL1</strain>
    </source>
</reference>
<sequence>MRPDACYIVFVIAASSTCLLVYCCNMLVLSAIYCWFVLGLHPSGQDPEAFCLVDVVLYCCFMESSLLRFLKLNASFCALFATVLGVVAICSLVCSMSSFLKVAKCLQCCLPTLATLASPYHANVCWSVPMVANSHCCHLLLHSYSIRLLLGSSAIAWVVVWLLELLCFPAMVVVGCPFLQVHYRLWFTAISSPRACLFAGFDGVSPTQGENVGLLLSPCGEADFMLHRGASCYYAHLWARLYFGTFVPILCCSGGYVCLLGLNKLAASD</sequence>
<proteinExistence type="predicted"/>
<dbReference type="EMBL" id="RCHU02000011">
    <property type="protein sequence ID" value="KAL3576394.1"/>
    <property type="molecule type" value="Genomic_DNA"/>
</dbReference>
<protein>
    <submittedName>
        <fullName evidence="1">Uncharacterized protein</fullName>
    </submittedName>
</protein>
<gene>
    <name evidence="1" type="ORF">D5086_021677</name>
</gene>
<organism evidence="1 2">
    <name type="scientific">Populus alba</name>
    <name type="common">White poplar</name>
    <dbReference type="NCBI Taxonomy" id="43335"/>
    <lineage>
        <taxon>Eukaryota</taxon>
        <taxon>Viridiplantae</taxon>
        <taxon>Streptophyta</taxon>
        <taxon>Embryophyta</taxon>
        <taxon>Tracheophyta</taxon>
        <taxon>Spermatophyta</taxon>
        <taxon>Magnoliopsida</taxon>
        <taxon>eudicotyledons</taxon>
        <taxon>Gunneridae</taxon>
        <taxon>Pentapetalae</taxon>
        <taxon>rosids</taxon>
        <taxon>fabids</taxon>
        <taxon>Malpighiales</taxon>
        <taxon>Salicaceae</taxon>
        <taxon>Saliceae</taxon>
        <taxon>Populus</taxon>
    </lineage>
</organism>
<accession>A0ACC4BD77</accession>
<evidence type="ECO:0000313" key="1">
    <source>
        <dbReference type="EMBL" id="KAL3576394.1"/>
    </source>
</evidence>